<feature type="transmembrane region" description="Helical" evidence="1">
    <location>
        <begin position="6"/>
        <end position="24"/>
    </location>
</feature>
<organism evidence="2 3">
    <name type="scientific">Coprococcus intestinihominis</name>
    <dbReference type="NCBI Taxonomy" id="3133154"/>
    <lineage>
        <taxon>Bacteria</taxon>
        <taxon>Bacillati</taxon>
        <taxon>Bacillota</taxon>
        <taxon>Clostridia</taxon>
        <taxon>Lachnospirales</taxon>
        <taxon>Lachnospiraceae</taxon>
        <taxon>Coprococcus</taxon>
    </lineage>
</organism>
<evidence type="ECO:0000256" key="1">
    <source>
        <dbReference type="SAM" id="Phobius"/>
    </source>
</evidence>
<dbReference type="EMBL" id="JBBMEK010000069">
    <property type="protein sequence ID" value="MEQ2364898.1"/>
    <property type="molecule type" value="Genomic_DNA"/>
</dbReference>
<sequence length="169" mass="19100">MDFFTDLMGLILLIVCILIVLIFLKDYIRLGGKKTTVNKKQKMIVYEVHQNNKRIQQGWITDDQLPFQFGRNAGSGNDVVVVPEGTPADEAASVSRAWFYIQKDALGNYMVYSAELSGDGKKRQSEKKKLVVENGNTWKAMHTVKLQSEVRLKADQFQVILDVENSGES</sequence>
<dbReference type="Proteomes" id="UP001469749">
    <property type="component" value="Unassembled WGS sequence"/>
</dbReference>
<dbReference type="RefSeq" id="WP_349084753.1">
    <property type="nucleotide sequence ID" value="NZ_JBBMEK010000069.1"/>
</dbReference>
<accession>A0ABV1B396</accession>
<keyword evidence="1" id="KW-1133">Transmembrane helix</keyword>
<evidence type="ECO:0000313" key="3">
    <source>
        <dbReference type="Proteomes" id="UP001469749"/>
    </source>
</evidence>
<reference evidence="2 3" key="1">
    <citation type="submission" date="2024-03" db="EMBL/GenBank/DDBJ databases">
        <title>Human intestinal bacterial collection.</title>
        <authorList>
            <person name="Pauvert C."/>
            <person name="Hitch T.C.A."/>
            <person name="Clavel T."/>
        </authorList>
    </citation>
    <scope>NUCLEOTIDE SEQUENCE [LARGE SCALE GENOMIC DNA]</scope>
    <source>
        <strain evidence="2 3">CLA-AA-H190</strain>
    </source>
</reference>
<gene>
    <name evidence="2" type="ORF">WMO25_07285</name>
</gene>
<name>A0ABV1B396_9FIRM</name>
<protein>
    <submittedName>
        <fullName evidence="2">Uncharacterized protein</fullName>
    </submittedName>
</protein>
<keyword evidence="1" id="KW-0472">Membrane</keyword>
<comment type="caution">
    <text evidence="2">The sequence shown here is derived from an EMBL/GenBank/DDBJ whole genome shotgun (WGS) entry which is preliminary data.</text>
</comment>
<proteinExistence type="predicted"/>
<keyword evidence="3" id="KW-1185">Reference proteome</keyword>
<evidence type="ECO:0000313" key="2">
    <source>
        <dbReference type="EMBL" id="MEQ2364898.1"/>
    </source>
</evidence>
<keyword evidence="1" id="KW-0812">Transmembrane</keyword>